<reference evidence="1 2" key="1">
    <citation type="submission" date="2016-10" db="EMBL/GenBank/DDBJ databases">
        <authorList>
            <person name="de Groot N.N."/>
        </authorList>
    </citation>
    <scope>NUCLEOTIDE SEQUENCE [LARGE SCALE GENOMIC DNA]</scope>
    <source>
        <strain evidence="1 2">ATCC 35958</strain>
    </source>
</reference>
<dbReference type="EMBL" id="FOGD01000007">
    <property type="protein sequence ID" value="SER38849.1"/>
    <property type="molecule type" value="Genomic_DNA"/>
</dbReference>
<name>A0A1H9NTC3_9BURK</name>
<gene>
    <name evidence="1" type="ORF">SAMN02982919_02326</name>
</gene>
<organism evidence="1 2">
    <name type="scientific">Giesbergeria anulus</name>
    <dbReference type="NCBI Taxonomy" id="180197"/>
    <lineage>
        <taxon>Bacteria</taxon>
        <taxon>Pseudomonadati</taxon>
        <taxon>Pseudomonadota</taxon>
        <taxon>Betaproteobacteria</taxon>
        <taxon>Burkholderiales</taxon>
        <taxon>Comamonadaceae</taxon>
        <taxon>Giesbergeria</taxon>
    </lineage>
</organism>
<dbReference type="AlphaFoldDB" id="A0A1H9NTC3"/>
<dbReference type="STRING" id="180197.SAMN02982919_02326"/>
<evidence type="ECO:0000313" key="1">
    <source>
        <dbReference type="EMBL" id="SER38849.1"/>
    </source>
</evidence>
<keyword evidence="2" id="KW-1185">Reference proteome</keyword>
<protein>
    <submittedName>
        <fullName evidence="1">Uncharacterized protein</fullName>
    </submittedName>
</protein>
<evidence type="ECO:0000313" key="2">
    <source>
        <dbReference type="Proteomes" id="UP000199766"/>
    </source>
</evidence>
<proteinExistence type="predicted"/>
<dbReference type="Proteomes" id="UP000199766">
    <property type="component" value="Unassembled WGS sequence"/>
</dbReference>
<sequence length="51" mass="5402">MGAESRLGGFGLKNLAGEFRVWVCRTGQIWPVRNLAAGVVGCETALLNLLG</sequence>
<accession>A0A1H9NTC3</accession>